<proteinExistence type="predicted"/>
<evidence type="ECO:0000256" key="1">
    <source>
        <dbReference type="SAM" id="SignalP"/>
    </source>
</evidence>
<feature type="chain" id="PRO_5045124969" description="ABC transporter substrate-binding protein" evidence="1">
    <location>
        <begin position="40"/>
        <end position="225"/>
    </location>
</feature>
<dbReference type="Proteomes" id="UP001501490">
    <property type="component" value="Unassembled WGS sequence"/>
</dbReference>
<keyword evidence="3" id="KW-1185">Reference proteome</keyword>
<dbReference type="RefSeq" id="WP_344807711.1">
    <property type="nucleotide sequence ID" value="NZ_BAABAB010000030.1"/>
</dbReference>
<evidence type="ECO:0000313" key="2">
    <source>
        <dbReference type="EMBL" id="GAA3632619.1"/>
    </source>
</evidence>
<protein>
    <recommendedName>
        <fullName evidence="4">ABC transporter substrate-binding protein</fullName>
    </recommendedName>
</protein>
<gene>
    <name evidence="2" type="ORF">GCM10022236_38970</name>
</gene>
<organism evidence="2 3">
    <name type="scientific">Microlunatus ginsengisoli</name>
    <dbReference type="NCBI Taxonomy" id="363863"/>
    <lineage>
        <taxon>Bacteria</taxon>
        <taxon>Bacillati</taxon>
        <taxon>Actinomycetota</taxon>
        <taxon>Actinomycetes</taxon>
        <taxon>Propionibacteriales</taxon>
        <taxon>Propionibacteriaceae</taxon>
        <taxon>Microlunatus</taxon>
    </lineage>
</organism>
<dbReference type="EMBL" id="BAABAB010000030">
    <property type="protein sequence ID" value="GAA3632619.1"/>
    <property type="molecule type" value="Genomic_DNA"/>
</dbReference>
<evidence type="ECO:0008006" key="4">
    <source>
        <dbReference type="Google" id="ProtNLM"/>
    </source>
</evidence>
<name>A0ABP7AIJ8_9ACTN</name>
<reference evidence="3" key="1">
    <citation type="journal article" date="2019" name="Int. J. Syst. Evol. Microbiol.">
        <title>The Global Catalogue of Microorganisms (GCM) 10K type strain sequencing project: providing services to taxonomists for standard genome sequencing and annotation.</title>
        <authorList>
            <consortium name="The Broad Institute Genomics Platform"/>
            <consortium name="The Broad Institute Genome Sequencing Center for Infectious Disease"/>
            <person name="Wu L."/>
            <person name="Ma J."/>
        </authorList>
    </citation>
    <scope>NUCLEOTIDE SEQUENCE [LARGE SCALE GENOMIC DNA]</scope>
    <source>
        <strain evidence="3">JCM 16929</strain>
    </source>
</reference>
<comment type="caution">
    <text evidence="2">The sequence shown here is derived from an EMBL/GenBank/DDBJ whole genome shotgun (WGS) entry which is preliminary data.</text>
</comment>
<keyword evidence="1" id="KW-0732">Signal</keyword>
<feature type="signal peptide" evidence="1">
    <location>
        <begin position="1"/>
        <end position="39"/>
    </location>
</feature>
<accession>A0ABP7AIJ8</accession>
<sequence>MDSKTDGRTRRRTPRILVLVIALATTLCAGLIGSAPAQAAPPDPTAISGNVTGTLQDGTGEVAGLFNVMKFKREGGEVLAVGKFIGTITDADGTVTKVNKKISMPLATESVEGAAAPSKAEKRAGVVNGLSPETTDQLAPSAAAAATPLSCQVLDLVLGPLDLNLLGLKVHLDTVHLNITAVGGAGNLLGNLLCAVAGLLDGATGLNGILNGIVSLLNQLLGVLG</sequence>
<evidence type="ECO:0000313" key="3">
    <source>
        <dbReference type="Proteomes" id="UP001501490"/>
    </source>
</evidence>